<organism evidence="1 2">
    <name type="scientific">Cichorium intybus</name>
    <name type="common">Chicory</name>
    <dbReference type="NCBI Taxonomy" id="13427"/>
    <lineage>
        <taxon>Eukaryota</taxon>
        <taxon>Viridiplantae</taxon>
        <taxon>Streptophyta</taxon>
        <taxon>Embryophyta</taxon>
        <taxon>Tracheophyta</taxon>
        <taxon>Spermatophyta</taxon>
        <taxon>Magnoliopsida</taxon>
        <taxon>eudicotyledons</taxon>
        <taxon>Gunneridae</taxon>
        <taxon>Pentapetalae</taxon>
        <taxon>asterids</taxon>
        <taxon>campanulids</taxon>
        <taxon>Asterales</taxon>
        <taxon>Asteraceae</taxon>
        <taxon>Cichorioideae</taxon>
        <taxon>Cichorieae</taxon>
        <taxon>Cichoriinae</taxon>
        <taxon>Cichorium</taxon>
    </lineage>
</organism>
<sequence>MLSTPFSTSSDAELDSSLGVSSELRAWADDDGWIETVDYVFSNKEINRRKAVVQSGDREGGVNLIDSGSFSDYDDVGGFDDSPNSSTRSGWLLMEVVGGGCLVRE</sequence>
<evidence type="ECO:0000313" key="2">
    <source>
        <dbReference type="Proteomes" id="UP001055811"/>
    </source>
</evidence>
<reference evidence="2" key="1">
    <citation type="journal article" date="2022" name="Mol. Ecol. Resour.">
        <title>The genomes of chicory, endive, great burdock and yacon provide insights into Asteraceae palaeo-polyploidization history and plant inulin production.</title>
        <authorList>
            <person name="Fan W."/>
            <person name="Wang S."/>
            <person name="Wang H."/>
            <person name="Wang A."/>
            <person name="Jiang F."/>
            <person name="Liu H."/>
            <person name="Zhao H."/>
            <person name="Xu D."/>
            <person name="Zhang Y."/>
        </authorList>
    </citation>
    <scope>NUCLEOTIDE SEQUENCE [LARGE SCALE GENOMIC DNA]</scope>
    <source>
        <strain evidence="2">cv. Punajuju</strain>
    </source>
</reference>
<name>A0ACB9F2I2_CICIN</name>
<gene>
    <name evidence="1" type="ORF">L2E82_15337</name>
</gene>
<dbReference type="EMBL" id="CM042011">
    <property type="protein sequence ID" value="KAI3765307.1"/>
    <property type="molecule type" value="Genomic_DNA"/>
</dbReference>
<proteinExistence type="predicted"/>
<dbReference type="Proteomes" id="UP001055811">
    <property type="component" value="Linkage Group LG03"/>
</dbReference>
<evidence type="ECO:0000313" key="1">
    <source>
        <dbReference type="EMBL" id="KAI3765307.1"/>
    </source>
</evidence>
<protein>
    <submittedName>
        <fullName evidence="1">Uncharacterized protein</fullName>
    </submittedName>
</protein>
<comment type="caution">
    <text evidence="1">The sequence shown here is derived from an EMBL/GenBank/DDBJ whole genome shotgun (WGS) entry which is preliminary data.</text>
</comment>
<reference evidence="1 2" key="2">
    <citation type="journal article" date="2022" name="Mol. Ecol. Resour.">
        <title>The genomes of chicory, endive, great burdock and yacon provide insights into Asteraceae paleo-polyploidization history and plant inulin production.</title>
        <authorList>
            <person name="Fan W."/>
            <person name="Wang S."/>
            <person name="Wang H."/>
            <person name="Wang A."/>
            <person name="Jiang F."/>
            <person name="Liu H."/>
            <person name="Zhao H."/>
            <person name="Xu D."/>
            <person name="Zhang Y."/>
        </authorList>
    </citation>
    <scope>NUCLEOTIDE SEQUENCE [LARGE SCALE GENOMIC DNA]</scope>
    <source>
        <strain evidence="2">cv. Punajuju</strain>
        <tissue evidence="1">Leaves</tissue>
    </source>
</reference>
<accession>A0ACB9F2I2</accession>
<keyword evidence="2" id="KW-1185">Reference proteome</keyword>